<gene>
    <name evidence="3" type="ORF">FD09_GL001132</name>
</gene>
<dbReference type="EMBL" id="AZEC01000018">
    <property type="protein sequence ID" value="KRL08879.1"/>
    <property type="molecule type" value="Genomic_DNA"/>
</dbReference>
<keyword evidence="4" id="KW-1185">Reference proteome</keyword>
<evidence type="ECO:0000313" key="3">
    <source>
        <dbReference type="EMBL" id="KRL08879.1"/>
    </source>
</evidence>
<dbReference type="InterPro" id="IPR018170">
    <property type="entry name" value="Aldo/ket_reductase_CS"/>
</dbReference>
<dbReference type="AlphaFoldDB" id="A0A0R1MLU0"/>
<protein>
    <submittedName>
        <fullName evidence="3">Aldo keto reductase</fullName>
    </submittedName>
</protein>
<dbReference type="InterPro" id="IPR023210">
    <property type="entry name" value="NADP_OxRdtase_dom"/>
</dbReference>
<dbReference type="STRING" id="1423792.FD09_GL001132"/>
<dbReference type="RefSeq" id="WP_057822270.1">
    <property type="nucleotide sequence ID" value="NZ_AZEC01000018.1"/>
</dbReference>
<comment type="caution">
    <text evidence="3">The sequence shown here is derived from an EMBL/GenBank/DDBJ whole genome shotgun (WGS) entry which is preliminary data.</text>
</comment>
<reference evidence="3 4" key="1">
    <citation type="journal article" date="2015" name="Genome Announc.">
        <title>Expanding the biotechnology potential of lactobacilli through comparative genomics of 213 strains and associated genera.</title>
        <authorList>
            <person name="Sun Z."/>
            <person name="Harris H.M."/>
            <person name="McCann A."/>
            <person name="Guo C."/>
            <person name="Argimon S."/>
            <person name="Zhang W."/>
            <person name="Yang X."/>
            <person name="Jeffery I.B."/>
            <person name="Cooney J.C."/>
            <person name="Kagawa T.F."/>
            <person name="Liu W."/>
            <person name="Song Y."/>
            <person name="Salvetti E."/>
            <person name="Wrobel A."/>
            <person name="Rasinkangas P."/>
            <person name="Parkhill J."/>
            <person name="Rea M.C."/>
            <person name="O'Sullivan O."/>
            <person name="Ritari J."/>
            <person name="Douillard F.P."/>
            <person name="Paul Ross R."/>
            <person name="Yang R."/>
            <person name="Briner A.E."/>
            <person name="Felis G.E."/>
            <person name="de Vos W.M."/>
            <person name="Barrangou R."/>
            <person name="Klaenhammer T.R."/>
            <person name="Caufield P.W."/>
            <person name="Cui Y."/>
            <person name="Zhang H."/>
            <person name="O'Toole P.W."/>
        </authorList>
    </citation>
    <scope>NUCLEOTIDE SEQUENCE [LARGE SCALE GENOMIC DNA]</scope>
    <source>
        <strain evidence="3 4">DSM 12744</strain>
    </source>
</reference>
<dbReference type="FunFam" id="3.20.20.100:FF:000004">
    <property type="entry name" value="Oxidoreductase, aldo/keto reductase"/>
    <property type="match status" value="1"/>
</dbReference>
<evidence type="ECO:0000313" key="4">
    <source>
        <dbReference type="Proteomes" id="UP000051330"/>
    </source>
</evidence>
<dbReference type="PRINTS" id="PR00069">
    <property type="entry name" value="ALDKETRDTASE"/>
</dbReference>
<dbReference type="SUPFAM" id="SSF51430">
    <property type="entry name" value="NAD(P)-linked oxidoreductase"/>
    <property type="match status" value="1"/>
</dbReference>
<dbReference type="Pfam" id="PF00248">
    <property type="entry name" value="Aldo_ket_red"/>
    <property type="match status" value="1"/>
</dbReference>
<dbReference type="InterPro" id="IPR050523">
    <property type="entry name" value="AKR_Detox_Biosynth"/>
</dbReference>
<dbReference type="OrthoDB" id="9773828at2"/>
<dbReference type="Proteomes" id="UP000051330">
    <property type="component" value="Unassembled WGS sequence"/>
</dbReference>
<organism evidence="3 4">
    <name type="scientific">Schleiferilactobacillus perolens DSM 12744</name>
    <dbReference type="NCBI Taxonomy" id="1423792"/>
    <lineage>
        <taxon>Bacteria</taxon>
        <taxon>Bacillati</taxon>
        <taxon>Bacillota</taxon>
        <taxon>Bacilli</taxon>
        <taxon>Lactobacillales</taxon>
        <taxon>Lactobacillaceae</taxon>
        <taxon>Schleiferilactobacillus</taxon>
    </lineage>
</organism>
<dbReference type="GO" id="GO:0005829">
    <property type="term" value="C:cytosol"/>
    <property type="evidence" value="ECO:0007669"/>
    <property type="project" value="TreeGrafter"/>
</dbReference>
<feature type="domain" description="NADP-dependent oxidoreductase" evidence="2">
    <location>
        <begin position="16"/>
        <end position="308"/>
    </location>
</feature>
<dbReference type="PROSITE" id="PS00062">
    <property type="entry name" value="ALDOKETO_REDUCTASE_2"/>
    <property type="match status" value="1"/>
</dbReference>
<proteinExistence type="predicted"/>
<name>A0A0R1MLU0_9LACO</name>
<accession>A0A0R1MLU0</accession>
<evidence type="ECO:0000259" key="2">
    <source>
        <dbReference type="Pfam" id="PF00248"/>
    </source>
</evidence>
<dbReference type="PANTHER" id="PTHR43364:SF4">
    <property type="entry name" value="NAD(P)-LINKED OXIDOREDUCTASE SUPERFAMILY PROTEIN"/>
    <property type="match status" value="1"/>
</dbReference>
<dbReference type="PANTHER" id="PTHR43364">
    <property type="entry name" value="NADH-SPECIFIC METHYLGLYOXAL REDUCTASE-RELATED"/>
    <property type="match status" value="1"/>
</dbReference>
<evidence type="ECO:0000256" key="1">
    <source>
        <dbReference type="ARBA" id="ARBA00023002"/>
    </source>
</evidence>
<dbReference type="InterPro" id="IPR036812">
    <property type="entry name" value="NAD(P)_OxRdtase_dom_sf"/>
</dbReference>
<dbReference type="InterPro" id="IPR020471">
    <property type="entry name" value="AKR"/>
</dbReference>
<sequence>MAEQVKIGKSDVVSTPLGLGTNKVGGHNLFPDLVDAQGAEVVRTALDHGIEMLDTAYMYGLGRSEEIIGQVIKDYDRHKIVLATKAAHDPAQKLAPNNRPEFLKKSVDDALKRLQTDYIDVFYIHFPDKDTLKYEAVGALEEEKKAGKIRAIGVSNFSLDQVKEANQDGYVDIVEGKYSLVQREAEQGLWPYLQDNHISFVPYEPLALGLLTGKYKDAKGFGDGDWQFDHDPINFGTRFQANQASVEKIRPIAEKHHTQLADVFLAWYLANPNISVVIPGARKPEQVVQNVQALDLQLSQDEYQLIDQTFQNLDK</sequence>
<keyword evidence="1" id="KW-0560">Oxidoreductase</keyword>
<dbReference type="GO" id="GO:0016491">
    <property type="term" value="F:oxidoreductase activity"/>
    <property type="evidence" value="ECO:0007669"/>
    <property type="project" value="UniProtKB-KW"/>
</dbReference>
<dbReference type="PATRIC" id="fig|1423792.3.peg.1152"/>
<dbReference type="Gene3D" id="3.20.20.100">
    <property type="entry name" value="NADP-dependent oxidoreductase domain"/>
    <property type="match status" value="1"/>
</dbReference>